<accession>A0AAV2B1P6</accession>
<feature type="non-terminal residue" evidence="1">
    <location>
        <position position="30"/>
    </location>
</feature>
<evidence type="ECO:0008006" key="3">
    <source>
        <dbReference type="Google" id="ProtNLM"/>
    </source>
</evidence>
<protein>
    <recommendedName>
        <fullName evidence="3">Ribosomal protein S19</fullName>
    </recommendedName>
</protein>
<reference evidence="1 2" key="1">
    <citation type="submission" date="2024-04" db="EMBL/GenBank/DDBJ databases">
        <authorList>
            <person name="Rising A."/>
            <person name="Reimegard J."/>
            <person name="Sonavane S."/>
            <person name="Akerstrom W."/>
            <person name="Nylinder S."/>
            <person name="Hedman E."/>
            <person name="Kallberg Y."/>
        </authorList>
    </citation>
    <scope>NUCLEOTIDE SEQUENCE [LARGE SCALE GENOMIC DNA]</scope>
</reference>
<proteinExistence type="predicted"/>
<organism evidence="1 2">
    <name type="scientific">Larinioides sclopetarius</name>
    <dbReference type="NCBI Taxonomy" id="280406"/>
    <lineage>
        <taxon>Eukaryota</taxon>
        <taxon>Metazoa</taxon>
        <taxon>Ecdysozoa</taxon>
        <taxon>Arthropoda</taxon>
        <taxon>Chelicerata</taxon>
        <taxon>Arachnida</taxon>
        <taxon>Araneae</taxon>
        <taxon>Araneomorphae</taxon>
        <taxon>Entelegynae</taxon>
        <taxon>Araneoidea</taxon>
        <taxon>Araneidae</taxon>
        <taxon>Larinioides</taxon>
    </lineage>
</organism>
<dbReference type="Proteomes" id="UP001497382">
    <property type="component" value="Unassembled WGS sequence"/>
</dbReference>
<dbReference type="AlphaFoldDB" id="A0AAV2B1P6"/>
<gene>
    <name evidence="1" type="ORF">LARSCL_LOCUS16323</name>
</gene>
<keyword evidence="2" id="KW-1185">Reference proteome</keyword>
<dbReference type="EMBL" id="CAXIEN010000260">
    <property type="protein sequence ID" value="CAL1290185.1"/>
    <property type="molecule type" value="Genomic_DNA"/>
</dbReference>
<name>A0AAV2B1P6_9ARAC</name>
<evidence type="ECO:0000313" key="2">
    <source>
        <dbReference type="Proteomes" id="UP001497382"/>
    </source>
</evidence>
<evidence type="ECO:0000313" key="1">
    <source>
        <dbReference type="EMBL" id="CAL1290185.1"/>
    </source>
</evidence>
<sequence length="30" mass="3681">MKIFIKGHSFIKIRKVSPKRNVLKSRRKRK</sequence>
<comment type="caution">
    <text evidence="1">The sequence shown here is derived from an EMBL/GenBank/DDBJ whole genome shotgun (WGS) entry which is preliminary data.</text>
</comment>